<comment type="caution">
    <text evidence="2">The sequence shown here is derived from an EMBL/GenBank/DDBJ whole genome shotgun (WGS) entry which is preliminary data.</text>
</comment>
<dbReference type="Pfam" id="PF04324">
    <property type="entry name" value="Fer2_BFD"/>
    <property type="match status" value="1"/>
</dbReference>
<dbReference type="RefSeq" id="WP_303539592.1">
    <property type="nucleotide sequence ID" value="NZ_JAUOTP010000001.1"/>
</dbReference>
<evidence type="ECO:0000259" key="1">
    <source>
        <dbReference type="Pfam" id="PF04324"/>
    </source>
</evidence>
<gene>
    <name evidence="2" type="ORF">Q4F19_02695</name>
</gene>
<accession>A0ABT8Y6H6</accession>
<dbReference type="Gene3D" id="1.10.10.1100">
    <property type="entry name" value="BFD-like [2Fe-2S]-binding domain"/>
    <property type="match status" value="1"/>
</dbReference>
<feature type="domain" description="BFD-like [2Fe-2S]-binding" evidence="1">
    <location>
        <begin position="2"/>
        <end position="51"/>
    </location>
</feature>
<proteinExistence type="predicted"/>
<keyword evidence="3" id="KW-1185">Reference proteome</keyword>
<dbReference type="InterPro" id="IPR041854">
    <property type="entry name" value="BFD-like_2Fe2S-bd_dom_sf"/>
</dbReference>
<reference evidence="2" key="1">
    <citation type="submission" date="2023-07" db="EMBL/GenBank/DDBJ databases">
        <authorList>
            <person name="Kim M."/>
        </authorList>
    </citation>
    <scope>NUCLEOTIDE SEQUENCE</scope>
    <source>
        <strain evidence="2">BIUV-7</strain>
    </source>
</reference>
<dbReference type="Proteomes" id="UP001169764">
    <property type="component" value="Unassembled WGS sequence"/>
</dbReference>
<organism evidence="2 3">
    <name type="scientific">Sphingomonas natans</name>
    <dbReference type="NCBI Taxonomy" id="3063330"/>
    <lineage>
        <taxon>Bacteria</taxon>
        <taxon>Pseudomonadati</taxon>
        <taxon>Pseudomonadota</taxon>
        <taxon>Alphaproteobacteria</taxon>
        <taxon>Sphingomonadales</taxon>
        <taxon>Sphingomonadaceae</taxon>
        <taxon>Sphingomonas</taxon>
    </lineage>
</organism>
<dbReference type="EMBL" id="JAUOTP010000001">
    <property type="protein sequence ID" value="MDO6413280.1"/>
    <property type="molecule type" value="Genomic_DNA"/>
</dbReference>
<evidence type="ECO:0000313" key="2">
    <source>
        <dbReference type="EMBL" id="MDO6413280.1"/>
    </source>
</evidence>
<name>A0ABT8Y6H6_9SPHN</name>
<evidence type="ECO:0000313" key="3">
    <source>
        <dbReference type="Proteomes" id="UP001169764"/>
    </source>
</evidence>
<protein>
    <submittedName>
        <fullName evidence="2">(2Fe-2S)-binding protein</fullName>
    </submittedName>
</protein>
<dbReference type="InterPro" id="IPR007419">
    <property type="entry name" value="BFD-like_2Fe2S-bd_dom"/>
</dbReference>
<sequence length="58" mass="6204">MVVCVCNALKERDVREAARSGCQNPLAAYAAFGRKPQCGQCIPFARALIAEERAAHAA</sequence>